<gene>
    <name evidence="6" type="ORF">KSB_59230</name>
</gene>
<dbReference type="SUPFAM" id="SSF48498">
    <property type="entry name" value="Tetracyclin repressor-like, C-terminal domain"/>
    <property type="match status" value="1"/>
</dbReference>
<evidence type="ECO:0000259" key="5">
    <source>
        <dbReference type="PROSITE" id="PS50977"/>
    </source>
</evidence>
<dbReference type="InterPro" id="IPR050109">
    <property type="entry name" value="HTH-type_TetR-like_transc_reg"/>
</dbReference>
<name>A0ABQ3UXF7_9CHLR</name>
<accession>A0ABQ3UXF7</accession>
<dbReference type="Pfam" id="PF00440">
    <property type="entry name" value="TetR_N"/>
    <property type="match status" value="1"/>
</dbReference>
<evidence type="ECO:0000313" key="6">
    <source>
        <dbReference type="EMBL" id="GHO57448.1"/>
    </source>
</evidence>
<dbReference type="Pfam" id="PF13305">
    <property type="entry name" value="TetR_C_33"/>
    <property type="match status" value="1"/>
</dbReference>
<dbReference type="InterPro" id="IPR036271">
    <property type="entry name" value="Tet_transcr_reg_TetR-rel_C_sf"/>
</dbReference>
<dbReference type="SUPFAM" id="SSF46689">
    <property type="entry name" value="Homeodomain-like"/>
    <property type="match status" value="1"/>
</dbReference>
<evidence type="ECO:0000313" key="7">
    <source>
        <dbReference type="Proteomes" id="UP000654345"/>
    </source>
</evidence>
<dbReference type="InterPro" id="IPR001647">
    <property type="entry name" value="HTH_TetR"/>
</dbReference>
<dbReference type="Gene3D" id="1.10.10.60">
    <property type="entry name" value="Homeodomain-like"/>
    <property type="match status" value="1"/>
</dbReference>
<evidence type="ECO:0000256" key="4">
    <source>
        <dbReference type="PROSITE-ProRule" id="PRU00335"/>
    </source>
</evidence>
<keyword evidence="1" id="KW-0805">Transcription regulation</keyword>
<dbReference type="Gene3D" id="1.10.357.10">
    <property type="entry name" value="Tetracycline Repressor, domain 2"/>
    <property type="match status" value="1"/>
</dbReference>
<protein>
    <submittedName>
        <fullName evidence="6">TetR family transcriptional regulator</fullName>
    </submittedName>
</protein>
<organism evidence="6 7">
    <name type="scientific">Ktedonobacter robiniae</name>
    <dbReference type="NCBI Taxonomy" id="2778365"/>
    <lineage>
        <taxon>Bacteria</taxon>
        <taxon>Bacillati</taxon>
        <taxon>Chloroflexota</taxon>
        <taxon>Ktedonobacteria</taxon>
        <taxon>Ktedonobacterales</taxon>
        <taxon>Ktedonobacteraceae</taxon>
        <taxon>Ktedonobacter</taxon>
    </lineage>
</organism>
<feature type="domain" description="HTH tetR-type" evidence="5">
    <location>
        <begin position="6"/>
        <end position="66"/>
    </location>
</feature>
<dbReference type="InterPro" id="IPR025996">
    <property type="entry name" value="MT1864/Rv1816-like_C"/>
</dbReference>
<evidence type="ECO:0000256" key="2">
    <source>
        <dbReference type="ARBA" id="ARBA00023125"/>
    </source>
</evidence>
<sequence>MAPRAGLEYDAIVKAAATLADEHGLHMVTMAMLAAHLGVRTPTLYHYFTGLAGLQRALALWGLQEMTEQLGQAVMGKAGDDAVVALAHTLRDFGRTRPGLYEATARAPEPGDAEWQEAGRRVVEIALRALGAYTLSQEDALHAVRMVRSLVHGCVTLETAGGFGLPLDVDETFKRLLDLLLHDLHTRQGSGK</sequence>
<dbReference type="PANTHER" id="PTHR30055">
    <property type="entry name" value="HTH-TYPE TRANSCRIPTIONAL REGULATOR RUTR"/>
    <property type="match status" value="1"/>
</dbReference>
<dbReference type="Proteomes" id="UP000654345">
    <property type="component" value="Unassembled WGS sequence"/>
</dbReference>
<dbReference type="RefSeq" id="WP_201373856.1">
    <property type="nucleotide sequence ID" value="NZ_BNJG01000002.1"/>
</dbReference>
<feature type="DNA-binding region" description="H-T-H motif" evidence="4">
    <location>
        <begin position="29"/>
        <end position="48"/>
    </location>
</feature>
<dbReference type="PANTHER" id="PTHR30055:SF239">
    <property type="entry name" value="TRANSCRIPTIONAL REGULATORY PROTEIN"/>
    <property type="match status" value="1"/>
</dbReference>
<keyword evidence="3" id="KW-0804">Transcription</keyword>
<dbReference type="InterPro" id="IPR009057">
    <property type="entry name" value="Homeodomain-like_sf"/>
</dbReference>
<evidence type="ECO:0000256" key="3">
    <source>
        <dbReference type="ARBA" id="ARBA00023163"/>
    </source>
</evidence>
<evidence type="ECO:0000256" key="1">
    <source>
        <dbReference type="ARBA" id="ARBA00023015"/>
    </source>
</evidence>
<proteinExistence type="predicted"/>
<reference evidence="6 7" key="1">
    <citation type="journal article" date="2021" name="Int. J. Syst. Evol. Microbiol.">
        <title>Reticulibacter mediterranei gen. nov., sp. nov., within the new family Reticulibacteraceae fam. nov., and Ktedonospora formicarum gen. nov., sp. nov., Ktedonobacter robiniae sp. nov., Dictyobacter formicarum sp. nov. and Dictyobacter arantiisoli sp. nov., belonging to the class Ktedonobacteria.</title>
        <authorList>
            <person name="Yabe S."/>
            <person name="Zheng Y."/>
            <person name="Wang C.M."/>
            <person name="Sakai Y."/>
            <person name="Abe K."/>
            <person name="Yokota A."/>
            <person name="Donadio S."/>
            <person name="Cavaletti L."/>
            <person name="Monciardini P."/>
        </authorList>
    </citation>
    <scope>NUCLEOTIDE SEQUENCE [LARGE SCALE GENOMIC DNA]</scope>
    <source>
        <strain evidence="6 7">SOSP1-30</strain>
    </source>
</reference>
<keyword evidence="7" id="KW-1185">Reference proteome</keyword>
<dbReference type="EMBL" id="BNJG01000002">
    <property type="protein sequence ID" value="GHO57448.1"/>
    <property type="molecule type" value="Genomic_DNA"/>
</dbReference>
<dbReference type="PROSITE" id="PS50977">
    <property type="entry name" value="HTH_TETR_2"/>
    <property type="match status" value="1"/>
</dbReference>
<keyword evidence="2 4" id="KW-0238">DNA-binding</keyword>
<comment type="caution">
    <text evidence="6">The sequence shown here is derived from an EMBL/GenBank/DDBJ whole genome shotgun (WGS) entry which is preliminary data.</text>
</comment>